<sequence length="185" mass="19510">MVCLAAVHAFEKGRRAAWAVSSDLGVPQLVEQVAVRAAVGAFWDALADFAATARVPSRYRNRLLTQQPFIAWHTVLRGNGAVSCRIAAAKCSCAAFAAAGLSSALSPQFVASDHRLPGCVAAGASDSLSGDSLPTPVTDLSPLLFVLHFAHAALHVLVGLWGDRGCKMPLEFYFGCILWLAIGFS</sequence>
<organism evidence="1 2">
    <name type="scientific">Daphnia pulex</name>
    <name type="common">Water flea</name>
    <dbReference type="NCBI Taxonomy" id="6669"/>
    <lineage>
        <taxon>Eukaryota</taxon>
        <taxon>Metazoa</taxon>
        <taxon>Ecdysozoa</taxon>
        <taxon>Arthropoda</taxon>
        <taxon>Crustacea</taxon>
        <taxon>Branchiopoda</taxon>
        <taxon>Diplostraca</taxon>
        <taxon>Cladocera</taxon>
        <taxon>Anomopoda</taxon>
        <taxon>Daphniidae</taxon>
        <taxon>Daphnia</taxon>
    </lineage>
</organism>
<dbReference type="KEGG" id="dpx:DAPPUDRAFT_124382"/>
<proteinExistence type="predicted"/>
<name>E9I6J7_DAPPU</name>
<dbReference type="Proteomes" id="UP000000305">
    <property type="component" value="Unassembled WGS sequence"/>
</dbReference>
<evidence type="ECO:0000313" key="1">
    <source>
        <dbReference type="EMBL" id="EFX60383.1"/>
    </source>
</evidence>
<dbReference type="EMBL" id="GL736528">
    <property type="protein sequence ID" value="EFX60383.1"/>
    <property type="molecule type" value="Genomic_DNA"/>
</dbReference>
<protein>
    <submittedName>
        <fullName evidence="1">Uncharacterized protein</fullName>
    </submittedName>
</protein>
<gene>
    <name evidence="1" type="ORF">DAPPUDRAFT_124382</name>
</gene>
<dbReference type="InParanoid" id="E9I6J7"/>
<keyword evidence="2" id="KW-1185">Reference proteome</keyword>
<reference evidence="1 2" key="1">
    <citation type="journal article" date="2011" name="Science">
        <title>The ecoresponsive genome of Daphnia pulex.</title>
        <authorList>
            <person name="Colbourne J.K."/>
            <person name="Pfrender M.E."/>
            <person name="Gilbert D."/>
            <person name="Thomas W.K."/>
            <person name="Tucker A."/>
            <person name="Oakley T.H."/>
            <person name="Tokishita S."/>
            <person name="Aerts A."/>
            <person name="Arnold G.J."/>
            <person name="Basu M.K."/>
            <person name="Bauer D.J."/>
            <person name="Caceres C.E."/>
            <person name="Carmel L."/>
            <person name="Casola C."/>
            <person name="Choi J.H."/>
            <person name="Detter J.C."/>
            <person name="Dong Q."/>
            <person name="Dusheyko S."/>
            <person name="Eads B.D."/>
            <person name="Frohlich T."/>
            <person name="Geiler-Samerotte K.A."/>
            <person name="Gerlach D."/>
            <person name="Hatcher P."/>
            <person name="Jogdeo S."/>
            <person name="Krijgsveld J."/>
            <person name="Kriventseva E.V."/>
            <person name="Kultz D."/>
            <person name="Laforsch C."/>
            <person name="Lindquist E."/>
            <person name="Lopez J."/>
            <person name="Manak J.R."/>
            <person name="Muller J."/>
            <person name="Pangilinan J."/>
            <person name="Patwardhan R.P."/>
            <person name="Pitluck S."/>
            <person name="Pritham E.J."/>
            <person name="Rechtsteiner A."/>
            <person name="Rho M."/>
            <person name="Rogozin I.B."/>
            <person name="Sakarya O."/>
            <person name="Salamov A."/>
            <person name="Schaack S."/>
            <person name="Shapiro H."/>
            <person name="Shiga Y."/>
            <person name="Skalitzky C."/>
            <person name="Smith Z."/>
            <person name="Souvorov A."/>
            <person name="Sung W."/>
            <person name="Tang Z."/>
            <person name="Tsuchiya D."/>
            <person name="Tu H."/>
            <person name="Vos H."/>
            <person name="Wang M."/>
            <person name="Wolf Y.I."/>
            <person name="Yamagata H."/>
            <person name="Yamada T."/>
            <person name="Ye Y."/>
            <person name="Shaw J.R."/>
            <person name="Andrews J."/>
            <person name="Crease T.J."/>
            <person name="Tang H."/>
            <person name="Lucas S.M."/>
            <person name="Robertson H.M."/>
            <person name="Bork P."/>
            <person name="Koonin E.V."/>
            <person name="Zdobnov E.M."/>
            <person name="Grigoriev I.V."/>
            <person name="Lynch M."/>
            <person name="Boore J.L."/>
        </authorList>
    </citation>
    <scope>NUCLEOTIDE SEQUENCE [LARGE SCALE GENOMIC DNA]</scope>
</reference>
<dbReference type="HOGENOM" id="CLU_1462775_0_0_1"/>
<dbReference type="AlphaFoldDB" id="E9I6J7"/>
<accession>E9I6J7</accession>
<evidence type="ECO:0000313" key="2">
    <source>
        <dbReference type="Proteomes" id="UP000000305"/>
    </source>
</evidence>